<dbReference type="EMBL" id="JADGJQ010000024">
    <property type="protein sequence ID" value="KAJ3178750.1"/>
    <property type="molecule type" value="Genomic_DNA"/>
</dbReference>
<feature type="binding site" evidence="5">
    <location>
        <position position="594"/>
    </location>
    <ligand>
        <name>S-adenosyl-L-methionine</name>
        <dbReference type="ChEBI" id="CHEBI:59789"/>
    </ligand>
</feature>
<dbReference type="Gene3D" id="3.40.50.150">
    <property type="entry name" value="Vaccinia Virus protein VP39"/>
    <property type="match status" value="1"/>
</dbReference>
<dbReference type="InterPro" id="IPR045850">
    <property type="entry name" value="TRM2_met"/>
</dbReference>
<keyword evidence="10" id="KW-1185">Reference proteome</keyword>
<dbReference type="SUPFAM" id="SSF53335">
    <property type="entry name" value="S-adenosyl-L-methionine-dependent methyltransferases"/>
    <property type="match status" value="1"/>
</dbReference>
<evidence type="ECO:0000313" key="9">
    <source>
        <dbReference type="EMBL" id="KAJ3178750.1"/>
    </source>
</evidence>
<dbReference type="PANTHER" id="PTHR45904">
    <property type="entry name" value="TRNA (URACIL-5-)-METHYLTRANSFERASE"/>
    <property type="match status" value="1"/>
</dbReference>
<dbReference type="SUPFAM" id="SSF54928">
    <property type="entry name" value="RNA-binding domain, RBD"/>
    <property type="match status" value="1"/>
</dbReference>
<dbReference type="GO" id="GO:0032259">
    <property type="term" value="P:methylation"/>
    <property type="evidence" value="ECO:0007669"/>
    <property type="project" value="UniProtKB-KW"/>
</dbReference>
<proteinExistence type="inferred from homology"/>
<dbReference type="InterPro" id="IPR030390">
    <property type="entry name" value="MeTrfase_TrmA_AS"/>
</dbReference>
<comment type="caution">
    <text evidence="5">Lacks conserved residue(s) required for the propagation of feature annotation.</text>
</comment>
<dbReference type="GO" id="GO:0003723">
    <property type="term" value="F:RNA binding"/>
    <property type="evidence" value="ECO:0007669"/>
    <property type="project" value="UniProtKB-UniRule"/>
</dbReference>
<comment type="similarity">
    <text evidence="5">Belongs to the class I-like SAM-binding methyltransferase superfamily. RNA M5U methyltransferase family.</text>
</comment>
<dbReference type="PROSITE" id="PS50102">
    <property type="entry name" value="RRM"/>
    <property type="match status" value="1"/>
</dbReference>
<feature type="region of interest" description="Disordered" evidence="7">
    <location>
        <begin position="1"/>
        <end position="23"/>
    </location>
</feature>
<dbReference type="Gene3D" id="3.30.70.330">
    <property type="match status" value="1"/>
</dbReference>
<dbReference type="Pfam" id="PF05958">
    <property type="entry name" value="tRNA_U5-meth_tr"/>
    <property type="match status" value="1"/>
</dbReference>
<feature type="domain" description="RRM" evidence="8">
    <location>
        <begin position="72"/>
        <end position="146"/>
    </location>
</feature>
<evidence type="ECO:0000259" key="8">
    <source>
        <dbReference type="PROSITE" id="PS50102"/>
    </source>
</evidence>
<name>A0AAD5TMB9_9FUNG</name>
<dbReference type="InterPro" id="IPR010280">
    <property type="entry name" value="U5_MeTrfase_fam"/>
</dbReference>
<sequence>MTAGAKRSADDDDQSSTAVPIVKTEIVSPSYEDSSAKRRKLDAEDEIAASSAMASEEADTAVESAAAGVGRFRVRVENLYKYADKKEILKICLKVNITNVDSVKKAPGWGYCFLLFQSEADRADAIKKLNGYEYRNRELEVFPVQEIEREEVKGMAGRAQSDVAKDGGNDGRTREERLADAVTPLWKQPYDMQLKAKHITMMKAMKQLRDRLVNYFPKRYQWMSAPRPESGAEIPAEEDSLERIKRQLAWLGHQYRINPRNIPCELLEVMPSPVLYHYRNKCEFTFGWNEAGEKVAGFLCGAYKDGVVTVVEAELAKNVSPAGAELARSLSKFLRSSSLPIYDRIAKNGFWRQALVRTHSTGENMLVVSYNPRGMDEAGLEVAHKELRDHFESEKGSEKGATTLLVQQHEGDFNGMVEDAPLVTLYGAGVVHETILGLRFRISPTAFFQVNTEATNTLYSLVRDWCALDEVQGDRASKILAPIPADVVKSEVDGTSSTLASASHPKDLSPPGTVLLDLCCGTGTIGLTMASHVKKVIGVDMINGAIDDARYNVTLNGGDPEGKITYYADKVEHVIREIVKEHVGVNDDVVVVLDPPRVGVYYGVIATVRACARVNRVIYVSCDASQAVSNFVDLCRPTSSKFKGEPFRPVRAQPMDLFPHTKHCELVIEFRR</sequence>
<evidence type="ECO:0000256" key="5">
    <source>
        <dbReference type="PROSITE-ProRule" id="PRU01024"/>
    </source>
</evidence>
<feature type="region of interest" description="Disordered" evidence="7">
    <location>
        <begin position="153"/>
        <end position="173"/>
    </location>
</feature>
<feature type="binding site" evidence="5">
    <location>
        <position position="449"/>
    </location>
    <ligand>
        <name>S-adenosyl-L-methionine</name>
        <dbReference type="ChEBI" id="CHEBI:59789"/>
    </ligand>
</feature>
<dbReference type="GO" id="GO:0008173">
    <property type="term" value="F:RNA methyltransferase activity"/>
    <property type="evidence" value="ECO:0007669"/>
    <property type="project" value="InterPro"/>
</dbReference>
<evidence type="ECO:0000313" key="10">
    <source>
        <dbReference type="Proteomes" id="UP001212152"/>
    </source>
</evidence>
<keyword evidence="1 5" id="KW-0489">Methyltransferase</keyword>
<dbReference type="PANTHER" id="PTHR45904:SF2">
    <property type="entry name" value="TRNA (URACIL-5-)-METHYLTRANSFERASE HOMOLOG A"/>
    <property type="match status" value="1"/>
</dbReference>
<protein>
    <submittedName>
        <fullName evidence="9">tRNA methyltransferase 2</fullName>
    </submittedName>
</protein>
<dbReference type="Proteomes" id="UP001212152">
    <property type="component" value="Unassembled WGS sequence"/>
</dbReference>
<evidence type="ECO:0000256" key="3">
    <source>
        <dbReference type="ARBA" id="ARBA00022691"/>
    </source>
</evidence>
<dbReference type="AlphaFoldDB" id="A0AAD5TMB9"/>
<dbReference type="GO" id="GO:0006396">
    <property type="term" value="P:RNA processing"/>
    <property type="evidence" value="ECO:0007669"/>
    <property type="project" value="InterPro"/>
</dbReference>
<dbReference type="PROSITE" id="PS51687">
    <property type="entry name" value="SAM_MT_RNA_M5U"/>
    <property type="match status" value="1"/>
</dbReference>
<keyword evidence="3 5" id="KW-0949">S-adenosyl-L-methionine</keyword>
<feature type="binding site" evidence="5">
    <location>
        <position position="540"/>
    </location>
    <ligand>
        <name>S-adenosyl-L-methionine</name>
        <dbReference type="ChEBI" id="CHEBI:59789"/>
    </ligand>
</feature>
<gene>
    <name evidence="9" type="primary">TRMT2A</name>
    <name evidence="9" type="ORF">HDU87_003305</name>
</gene>
<reference evidence="9" key="1">
    <citation type="submission" date="2020-05" db="EMBL/GenBank/DDBJ databases">
        <title>Phylogenomic resolution of chytrid fungi.</title>
        <authorList>
            <person name="Stajich J.E."/>
            <person name="Amses K."/>
            <person name="Simmons R."/>
            <person name="Seto K."/>
            <person name="Myers J."/>
            <person name="Bonds A."/>
            <person name="Quandt C.A."/>
            <person name="Barry K."/>
            <person name="Liu P."/>
            <person name="Grigoriev I."/>
            <person name="Longcore J.E."/>
            <person name="James T.Y."/>
        </authorList>
    </citation>
    <scope>NUCLEOTIDE SEQUENCE</scope>
    <source>
        <strain evidence="9">JEL0379</strain>
    </source>
</reference>
<evidence type="ECO:0000256" key="4">
    <source>
        <dbReference type="PROSITE-ProRule" id="PRU00176"/>
    </source>
</evidence>
<feature type="compositionally biased region" description="Basic and acidic residues" evidence="7">
    <location>
        <begin position="163"/>
        <end position="173"/>
    </location>
</feature>
<dbReference type="InterPro" id="IPR000504">
    <property type="entry name" value="RRM_dom"/>
</dbReference>
<dbReference type="InterPro" id="IPR029063">
    <property type="entry name" value="SAM-dependent_MTases_sf"/>
</dbReference>
<dbReference type="PROSITE" id="PS01230">
    <property type="entry name" value="TRMA_1"/>
    <property type="match status" value="1"/>
</dbReference>
<evidence type="ECO:0000256" key="2">
    <source>
        <dbReference type="ARBA" id="ARBA00022679"/>
    </source>
</evidence>
<evidence type="ECO:0000256" key="1">
    <source>
        <dbReference type="ARBA" id="ARBA00022603"/>
    </source>
</evidence>
<dbReference type="InterPro" id="IPR035979">
    <property type="entry name" value="RBD_domain_sf"/>
</dbReference>
<feature type="active site" evidence="6">
    <location>
        <position position="622"/>
    </location>
</feature>
<evidence type="ECO:0000256" key="6">
    <source>
        <dbReference type="PROSITE-ProRule" id="PRU10015"/>
    </source>
</evidence>
<organism evidence="9 10">
    <name type="scientific">Geranomyces variabilis</name>
    <dbReference type="NCBI Taxonomy" id="109894"/>
    <lineage>
        <taxon>Eukaryota</taxon>
        <taxon>Fungi</taxon>
        <taxon>Fungi incertae sedis</taxon>
        <taxon>Chytridiomycota</taxon>
        <taxon>Chytridiomycota incertae sedis</taxon>
        <taxon>Chytridiomycetes</taxon>
        <taxon>Spizellomycetales</taxon>
        <taxon>Powellomycetaceae</taxon>
        <taxon>Geranomyces</taxon>
    </lineage>
</organism>
<feature type="active site" description="Nucleophile" evidence="5">
    <location>
        <position position="622"/>
    </location>
</feature>
<accession>A0AAD5TMB9</accession>
<keyword evidence="2 5" id="KW-0808">Transferase</keyword>
<dbReference type="SMART" id="SM00360">
    <property type="entry name" value="RRM"/>
    <property type="match status" value="1"/>
</dbReference>
<keyword evidence="4" id="KW-0694">RNA-binding</keyword>
<dbReference type="Pfam" id="PF00076">
    <property type="entry name" value="RRM_1"/>
    <property type="match status" value="1"/>
</dbReference>
<comment type="caution">
    <text evidence="9">The sequence shown here is derived from an EMBL/GenBank/DDBJ whole genome shotgun (WGS) entry which is preliminary data.</text>
</comment>
<dbReference type="InterPro" id="IPR012677">
    <property type="entry name" value="Nucleotide-bd_a/b_plait_sf"/>
</dbReference>
<dbReference type="CDD" id="cd02440">
    <property type="entry name" value="AdoMet_MTases"/>
    <property type="match status" value="1"/>
</dbReference>
<evidence type="ECO:0000256" key="7">
    <source>
        <dbReference type="SAM" id="MobiDB-lite"/>
    </source>
</evidence>